<evidence type="ECO:0000313" key="11">
    <source>
        <dbReference type="Proteomes" id="UP000326565"/>
    </source>
</evidence>
<evidence type="ECO:0000256" key="2">
    <source>
        <dbReference type="ARBA" id="ARBA00008335"/>
    </source>
</evidence>
<evidence type="ECO:0000256" key="3">
    <source>
        <dbReference type="ARBA" id="ARBA00022475"/>
    </source>
</evidence>
<dbReference type="Gene3D" id="1.20.1250.20">
    <property type="entry name" value="MFS general substrate transporter like domains"/>
    <property type="match status" value="1"/>
</dbReference>
<feature type="transmembrane region" description="Helical" evidence="8">
    <location>
        <begin position="372"/>
        <end position="394"/>
    </location>
</feature>
<evidence type="ECO:0000256" key="5">
    <source>
        <dbReference type="ARBA" id="ARBA00022989"/>
    </source>
</evidence>
<feature type="transmembrane region" description="Helical" evidence="8">
    <location>
        <begin position="406"/>
        <end position="426"/>
    </location>
</feature>
<dbReference type="PROSITE" id="PS50850">
    <property type="entry name" value="MFS"/>
    <property type="match status" value="1"/>
</dbReference>
<feature type="compositionally biased region" description="Basic and acidic residues" evidence="7">
    <location>
        <begin position="1"/>
        <end position="11"/>
    </location>
</feature>
<keyword evidence="5 8" id="KW-1133">Transmembrane helix</keyword>
<dbReference type="Proteomes" id="UP000326565">
    <property type="component" value="Unassembled WGS sequence"/>
</dbReference>
<feature type="region of interest" description="Disordered" evidence="7">
    <location>
        <begin position="1"/>
        <end position="40"/>
    </location>
</feature>
<keyword evidence="6 8" id="KW-0472">Membrane</keyword>
<evidence type="ECO:0000256" key="7">
    <source>
        <dbReference type="SAM" id="MobiDB-lite"/>
    </source>
</evidence>
<evidence type="ECO:0000256" key="6">
    <source>
        <dbReference type="ARBA" id="ARBA00023136"/>
    </source>
</evidence>
<dbReference type="InterPro" id="IPR020846">
    <property type="entry name" value="MFS_dom"/>
</dbReference>
<feature type="transmembrane region" description="Helical" evidence="8">
    <location>
        <begin position="285"/>
        <end position="311"/>
    </location>
</feature>
<gene>
    <name evidence="10" type="ORF">BDV29DRAFT_190356</name>
</gene>
<feature type="transmembrane region" description="Helical" evidence="8">
    <location>
        <begin position="336"/>
        <end position="360"/>
    </location>
</feature>
<reference evidence="10 11" key="1">
    <citation type="submission" date="2019-04" db="EMBL/GenBank/DDBJ databases">
        <title>Friends and foes A comparative genomics study of 23 Aspergillus species from section Flavi.</title>
        <authorList>
            <consortium name="DOE Joint Genome Institute"/>
            <person name="Kjaerbolling I."/>
            <person name="Vesth T."/>
            <person name="Frisvad J.C."/>
            <person name="Nybo J.L."/>
            <person name="Theobald S."/>
            <person name="Kildgaard S."/>
            <person name="Isbrandt T."/>
            <person name="Kuo A."/>
            <person name="Sato A."/>
            <person name="Lyhne E.K."/>
            <person name="Kogle M.E."/>
            <person name="Wiebenga A."/>
            <person name="Kun R.S."/>
            <person name="Lubbers R.J."/>
            <person name="Makela M.R."/>
            <person name="Barry K."/>
            <person name="Chovatia M."/>
            <person name="Clum A."/>
            <person name="Daum C."/>
            <person name="Haridas S."/>
            <person name="He G."/>
            <person name="LaButti K."/>
            <person name="Lipzen A."/>
            <person name="Mondo S."/>
            <person name="Riley R."/>
            <person name="Salamov A."/>
            <person name="Simmons B.A."/>
            <person name="Magnuson J.K."/>
            <person name="Henrissat B."/>
            <person name="Mortensen U.H."/>
            <person name="Larsen T.O."/>
            <person name="Devries R.P."/>
            <person name="Grigoriev I.V."/>
            <person name="Machida M."/>
            <person name="Baker S.E."/>
            <person name="Andersen M.R."/>
        </authorList>
    </citation>
    <scope>NUCLEOTIDE SEQUENCE [LARGE SCALE GENOMIC DNA]</scope>
    <source>
        <strain evidence="10 11">CBS 151.66</strain>
    </source>
</reference>
<evidence type="ECO:0000259" key="9">
    <source>
        <dbReference type="PROSITE" id="PS50850"/>
    </source>
</evidence>
<dbReference type="OrthoDB" id="5296287at2759"/>
<dbReference type="SUPFAM" id="SSF103473">
    <property type="entry name" value="MFS general substrate transporter"/>
    <property type="match status" value="2"/>
</dbReference>
<dbReference type="Pfam" id="PF07690">
    <property type="entry name" value="MFS_1"/>
    <property type="match status" value="1"/>
</dbReference>
<feature type="transmembrane region" description="Helical" evidence="8">
    <location>
        <begin position="116"/>
        <end position="139"/>
    </location>
</feature>
<dbReference type="EMBL" id="ML732197">
    <property type="protein sequence ID" value="KAB8075247.1"/>
    <property type="molecule type" value="Genomic_DNA"/>
</dbReference>
<protein>
    <submittedName>
        <fullName evidence="10">MFS general substrate transporter</fullName>
    </submittedName>
</protein>
<feature type="transmembrane region" description="Helical" evidence="8">
    <location>
        <begin position="89"/>
        <end position="110"/>
    </location>
</feature>
<proteinExistence type="inferred from homology"/>
<evidence type="ECO:0000256" key="4">
    <source>
        <dbReference type="ARBA" id="ARBA00022692"/>
    </source>
</evidence>
<dbReference type="PANTHER" id="PTHR23502">
    <property type="entry name" value="MAJOR FACILITATOR SUPERFAMILY"/>
    <property type="match status" value="1"/>
</dbReference>
<organism evidence="10 11">
    <name type="scientific">Aspergillus leporis</name>
    <dbReference type="NCBI Taxonomy" id="41062"/>
    <lineage>
        <taxon>Eukaryota</taxon>
        <taxon>Fungi</taxon>
        <taxon>Dikarya</taxon>
        <taxon>Ascomycota</taxon>
        <taxon>Pezizomycotina</taxon>
        <taxon>Eurotiomycetes</taxon>
        <taxon>Eurotiomycetidae</taxon>
        <taxon>Eurotiales</taxon>
        <taxon>Aspergillaceae</taxon>
        <taxon>Aspergillus</taxon>
        <taxon>Aspergillus subgen. Circumdati</taxon>
    </lineage>
</organism>
<accession>A0A5N5X579</accession>
<evidence type="ECO:0000256" key="1">
    <source>
        <dbReference type="ARBA" id="ARBA00004651"/>
    </source>
</evidence>
<evidence type="ECO:0000256" key="8">
    <source>
        <dbReference type="SAM" id="Phobius"/>
    </source>
</evidence>
<evidence type="ECO:0000313" key="10">
    <source>
        <dbReference type="EMBL" id="KAB8075247.1"/>
    </source>
</evidence>
<feature type="transmembrane region" description="Helical" evidence="8">
    <location>
        <begin position="151"/>
        <end position="174"/>
    </location>
</feature>
<feature type="transmembrane region" description="Helical" evidence="8">
    <location>
        <begin position="210"/>
        <end position="230"/>
    </location>
</feature>
<feature type="transmembrane region" description="Helical" evidence="8">
    <location>
        <begin position="53"/>
        <end position="77"/>
    </location>
</feature>
<keyword evidence="11" id="KW-1185">Reference proteome</keyword>
<feature type="transmembrane region" description="Helical" evidence="8">
    <location>
        <begin position="180"/>
        <end position="203"/>
    </location>
</feature>
<dbReference type="InterPro" id="IPR036259">
    <property type="entry name" value="MFS_trans_sf"/>
</dbReference>
<comment type="subcellular location">
    <subcellularLocation>
        <location evidence="1">Cell membrane</location>
        <topology evidence="1">Multi-pass membrane protein</topology>
    </subcellularLocation>
</comment>
<dbReference type="GO" id="GO:0022857">
    <property type="term" value="F:transmembrane transporter activity"/>
    <property type="evidence" value="ECO:0007669"/>
    <property type="project" value="InterPro"/>
</dbReference>
<keyword evidence="4 8" id="KW-0812">Transmembrane</keyword>
<dbReference type="GO" id="GO:0005886">
    <property type="term" value="C:plasma membrane"/>
    <property type="evidence" value="ECO:0007669"/>
    <property type="project" value="UniProtKB-SubCell"/>
</dbReference>
<comment type="similarity">
    <text evidence="2">Belongs to the major facilitator superfamily.</text>
</comment>
<sequence>MVKLSSNDETKVNFTTDEEAAKPPTHKSEDDMVDWDGPHDPKNPLNWSGTKSFGHVVIVAVLSMVVNIASTMVAPAMEGASRDLEITNMSLATLAVSIYLLGFALGPLVISSLSEMYGRLIVYHICNTIFVIFVVACALSKTSAQFMIFRFITGCAGAAPLSLGGGTIADVIPIEKRGAAAALFSLGPLLGPVLGPVIGGFVAERKNWRWTFWVLAILGGAAGIGAFIFMRETHPNTLLERKAVYLRRATGNPHLQSKLDCGLTKQQIIVAALVRPTKLLIFSPIVLVLSIYVALIFGLLYLLFATFSMVFEGYDRLLKAKMAADNVQESKPEYRLVHWMVPIFGTFIVGFGAFFVIMPSQLYLVDLFGSDAAASALGANILLRSMFGAFLPLAGSHMYSTLNYGWGNTLLGFLALAFAPVPILFYRYGEWLRSRTTVTLGGGISN</sequence>
<dbReference type="PANTHER" id="PTHR23502:SF135">
    <property type="entry name" value="MAJOR FACILITATOR SUPERFAMILY (MFS) PROFILE DOMAIN-CONTAINING PROTEIN-RELATED"/>
    <property type="match status" value="1"/>
</dbReference>
<keyword evidence="3" id="KW-1003">Cell membrane</keyword>
<name>A0A5N5X579_9EURO</name>
<feature type="compositionally biased region" description="Basic and acidic residues" evidence="7">
    <location>
        <begin position="26"/>
        <end position="40"/>
    </location>
</feature>
<feature type="domain" description="Major facilitator superfamily (MFS) profile" evidence="9">
    <location>
        <begin position="55"/>
        <end position="446"/>
    </location>
</feature>
<dbReference type="AlphaFoldDB" id="A0A5N5X579"/>
<dbReference type="InterPro" id="IPR011701">
    <property type="entry name" value="MFS"/>
</dbReference>